<sequence length="140" mass="15616">MNMKRWSLWMLVVKLYETDKDVGSENSNGQIFEREVMPLIPSIINGSNATVFAYGATSSGKTFTMQTKRFNNSKNKSNDSATKNAMDLTRRWPERVHTSGGSRGLKSGYAAGGGWKAIRRVANDRICSGGRGRRKFEESN</sequence>
<evidence type="ECO:0000313" key="2">
    <source>
        <dbReference type="Proteomes" id="UP001055879"/>
    </source>
</evidence>
<comment type="caution">
    <text evidence="1">The sequence shown here is derived from an EMBL/GenBank/DDBJ whole genome shotgun (WGS) entry which is preliminary data.</text>
</comment>
<proteinExistence type="predicted"/>
<dbReference type="EMBL" id="CM042061">
    <property type="protein sequence ID" value="KAI3672950.1"/>
    <property type="molecule type" value="Genomic_DNA"/>
</dbReference>
<reference evidence="1 2" key="2">
    <citation type="journal article" date="2022" name="Mol. Ecol. Resour.">
        <title>The genomes of chicory, endive, great burdock and yacon provide insights into Asteraceae paleo-polyploidization history and plant inulin production.</title>
        <authorList>
            <person name="Fan W."/>
            <person name="Wang S."/>
            <person name="Wang H."/>
            <person name="Wang A."/>
            <person name="Jiang F."/>
            <person name="Liu H."/>
            <person name="Zhao H."/>
            <person name="Xu D."/>
            <person name="Zhang Y."/>
        </authorList>
    </citation>
    <scope>NUCLEOTIDE SEQUENCE [LARGE SCALE GENOMIC DNA]</scope>
    <source>
        <strain evidence="2">cv. Niubang</strain>
    </source>
</reference>
<dbReference type="Proteomes" id="UP001055879">
    <property type="component" value="Linkage Group LG15"/>
</dbReference>
<accession>A0ACB8XS56</accession>
<evidence type="ECO:0000313" key="1">
    <source>
        <dbReference type="EMBL" id="KAI3672950.1"/>
    </source>
</evidence>
<reference evidence="2" key="1">
    <citation type="journal article" date="2022" name="Mol. Ecol. Resour.">
        <title>The genomes of chicory, endive, great burdock and yacon provide insights into Asteraceae palaeo-polyploidization history and plant inulin production.</title>
        <authorList>
            <person name="Fan W."/>
            <person name="Wang S."/>
            <person name="Wang H."/>
            <person name="Wang A."/>
            <person name="Jiang F."/>
            <person name="Liu H."/>
            <person name="Zhao H."/>
            <person name="Xu D."/>
            <person name="Zhang Y."/>
        </authorList>
    </citation>
    <scope>NUCLEOTIDE SEQUENCE [LARGE SCALE GENOMIC DNA]</scope>
    <source>
        <strain evidence="2">cv. Niubang</strain>
    </source>
</reference>
<name>A0ACB8XS56_ARCLA</name>
<keyword evidence="2" id="KW-1185">Reference proteome</keyword>
<organism evidence="1 2">
    <name type="scientific">Arctium lappa</name>
    <name type="common">Greater burdock</name>
    <name type="synonym">Lappa major</name>
    <dbReference type="NCBI Taxonomy" id="4217"/>
    <lineage>
        <taxon>Eukaryota</taxon>
        <taxon>Viridiplantae</taxon>
        <taxon>Streptophyta</taxon>
        <taxon>Embryophyta</taxon>
        <taxon>Tracheophyta</taxon>
        <taxon>Spermatophyta</taxon>
        <taxon>Magnoliopsida</taxon>
        <taxon>eudicotyledons</taxon>
        <taxon>Gunneridae</taxon>
        <taxon>Pentapetalae</taxon>
        <taxon>asterids</taxon>
        <taxon>campanulids</taxon>
        <taxon>Asterales</taxon>
        <taxon>Asteraceae</taxon>
        <taxon>Carduoideae</taxon>
        <taxon>Cardueae</taxon>
        <taxon>Arctiinae</taxon>
        <taxon>Arctium</taxon>
    </lineage>
</organism>
<protein>
    <submittedName>
        <fullName evidence="1">Uncharacterized protein</fullName>
    </submittedName>
</protein>
<gene>
    <name evidence="1" type="ORF">L6452_39054</name>
</gene>